<gene>
    <name evidence="5" type="ORF">WG901_11585</name>
</gene>
<keyword evidence="6" id="KW-1185">Reference proteome</keyword>
<dbReference type="RefSeq" id="WP_339587222.1">
    <property type="nucleotide sequence ID" value="NZ_JBBHJZ010000002.1"/>
</dbReference>
<evidence type="ECO:0000256" key="3">
    <source>
        <dbReference type="SAM" id="MobiDB-lite"/>
    </source>
</evidence>
<dbReference type="InterPro" id="IPR010258">
    <property type="entry name" value="Conjugal_tfr_TrbG/VirB9/CagX"/>
</dbReference>
<name>A0ABU8RW76_9SPHN</name>
<organism evidence="5 6">
    <name type="scientific">Novosphingobium anseongense</name>
    <dbReference type="NCBI Taxonomy" id="3133436"/>
    <lineage>
        <taxon>Bacteria</taxon>
        <taxon>Pseudomonadati</taxon>
        <taxon>Pseudomonadota</taxon>
        <taxon>Alphaproteobacteria</taxon>
        <taxon>Sphingomonadales</taxon>
        <taxon>Sphingomonadaceae</taxon>
        <taxon>Novosphingobium</taxon>
    </lineage>
</organism>
<protein>
    <submittedName>
        <fullName evidence="5">TrbG/VirB9 family P-type conjugative transfer protein</fullName>
    </submittedName>
</protein>
<evidence type="ECO:0000313" key="5">
    <source>
        <dbReference type="EMBL" id="MEJ5977281.1"/>
    </source>
</evidence>
<feature type="compositionally biased region" description="Polar residues" evidence="3">
    <location>
        <begin position="247"/>
        <end position="261"/>
    </location>
</feature>
<dbReference type="Proteomes" id="UP001361239">
    <property type="component" value="Unassembled WGS sequence"/>
</dbReference>
<dbReference type="Pfam" id="PF03524">
    <property type="entry name" value="CagX"/>
    <property type="match status" value="1"/>
</dbReference>
<dbReference type="EMBL" id="JBBHJZ010000002">
    <property type="protein sequence ID" value="MEJ5977281.1"/>
    <property type="molecule type" value="Genomic_DNA"/>
</dbReference>
<feature type="signal peptide" evidence="4">
    <location>
        <begin position="1"/>
        <end position="21"/>
    </location>
</feature>
<feature type="region of interest" description="Disordered" evidence="3">
    <location>
        <begin position="234"/>
        <end position="261"/>
    </location>
</feature>
<feature type="chain" id="PRO_5046709575" evidence="4">
    <location>
        <begin position="22"/>
        <end position="261"/>
    </location>
</feature>
<proteinExistence type="inferred from homology"/>
<evidence type="ECO:0000256" key="4">
    <source>
        <dbReference type="SAM" id="SignalP"/>
    </source>
</evidence>
<evidence type="ECO:0000313" key="6">
    <source>
        <dbReference type="Proteomes" id="UP001361239"/>
    </source>
</evidence>
<keyword evidence="2 4" id="KW-0732">Signal</keyword>
<accession>A0ABU8RW76</accession>
<dbReference type="Gene3D" id="2.60.40.2500">
    <property type="match status" value="1"/>
</dbReference>
<evidence type="ECO:0000256" key="2">
    <source>
        <dbReference type="ARBA" id="ARBA00022729"/>
    </source>
</evidence>
<evidence type="ECO:0000256" key="1">
    <source>
        <dbReference type="ARBA" id="ARBA00006135"/>
    </source>
</evidence>
<dbReference type="InterPro" id="IPR038161">
    <property type="entry name" value="VirB9/CagX/TrbG_C_sf"/>
</dbReference>
<comment type="similarity">
    <text evidence="1">Belongs to the TrbG/VirB9 family.</text>
</comment>
<sequence>MNSRLFALALLAMSAPHVAHAADARLTQRLYNANEVVRIDGKMGVQATVAFADDEHIENVAVGDAESWQITPNKRANLLFVKPLAATARTNMTVVTDRHTYYFDLIANPRVTAPLYALKFTYPAEPKSAATPGAPAVALTDDEREALDAEPIDPARLNFAWASKGPARLIPQRLYDDGESTYAVWPKDVPIPAILVTNDKGDEGPVNFAVRGDTIVIDGVPAQLVLRVGRDRAQLDYKGPGPKPRPQAQTASNASVQGGQP</sequence>
<dbReference type="CDD" id="cd06911">
    <property type="entry name" value="VirB9_CagX_TrbG"/>
    <property type="match status" value="1"/>
</dbReference>
<dbReference type="InterPro" id="IPR033645">
    <property type="entry name" value="VirB9/CagX/TrbG_C"/>
</dbReference>
<comment type="caution">
    <text evidence="5">The sequence shown here is derived from an EMBL/GenBank/DDBJ whole genome shotgun (WGS) entry which is preliminary data.</text>
</comment>
<reference evidence="5 6" key="1">
    <citation type="submission" date="2024-03" db="EMBL/GenBank/DDBJ databases">
        <authorList>
            <person name="Jo J.-H."/>
        </authorList>
    </citation>
    <scope>NUCLEOTIDE SEQUENCE [LARGE SCALE GENOMIC DNA]</scope>
    <source>
        <strain evidence="5 6">PS1R-30</strain>
    </source>
</reference>